<dbReference type="GO" id="GO:0008320">
    <property type="term" value="F:protein transmembrane transporter activity"/>
    <property type="evidence" value="ECO:0007669"/>
    <property type="project" value="UniProtKB-UniRule"/>
</dbReference>
<proteinExistence type="inferred from homology"/>
<dbReference type="Pfam" id="PF02416">
    <property type="entry name" value="TatA_B_E"/>
    <property type="match status" value="1"/>
</dbReference>
<feature type="region of interest" description="Disordered" evidence="10">
    <location>
        <begin position="45"/>
        <end position="73"/>
    </location>
</feature>
<dbReference type="OrthoDB" id="7161179at2"/>
<feature type="transmembrane region" description="Helical" evidence="9">
    <location>
        <begin position="6"/>
        <end position="23"/>
    </location>
</feature>
<dbReference type="GO" id="GO:0033281">
    <property type="term" value="C:TAT protein transport complex"/>
    <property type="evidence" value="ECO:0007669"/>
    <property type="project" value="UniProtKB-UniRule"/>
</dbReference>
<comment type="subcellular location">
    <subcellularLocation>
        <location evidence="1 9">Cell membrane</location>
        <topology evidence="1 9">Single-pass membrane protein</topology>
    </subcellularLocation>
</comment>
<dbReference type="HAMAP" id="MF_00236">
    <property type="entry name" value="TatA_E"/>
    <property type="match status" value="1"/>
</dbReference>
<dbReference type="GO" id="GO:0043953">
    <property type="term" value="P:protein transport by the Tat complex"/>
    <property type="evidence" value="ECO:0007669"/>
    <property type="project" value="UniProtKB-UniRule"/>
</dbReference>
<dbReference type="Proteomes" id="UP000234752">
    <property type="component" value="Chromosome eg_1"/>
</dbReference>
<dbReference type="AlphaFoldDB" id="A0A2K9N8S9"/>
<comment type="function">
    <text evidence="9">Part of the twin-arginine translocation (Tat) system that transports large folded proteins containing a characteristic twin-arginine motif in their signal peptide across membranes. TatA could form the protein-conducting channel of the Tat system.</text>
</comment>
<evidence type="ECO:0000256" key="7">
    <source>
        <dbReference type="ARBA" id="ARBA00023010"/>
    </source>
</evidence>
<evidence type="ECO:0000256" key="8">
    <source>
        <dbReference type="ARBA" id="ARBA00023136"/>
    </source>
</evidence>
<evidence type="ECO:0000256" key="2">
    <source>
        <dbReference type="ARBA" id="ARBA00022448"/>
    </source>
</evidence>
<dbReference type="PANTHER" id="PTHR42982:SF1">
    <property type="entry name" value="SEC-INDEPENDENT PROTEIN TRANSLOCASE PROTEIN TATA"/>
    <property type="match status" value="1"/>
</dbReference>
<accession>A0A2K9N8S9</accession>
<evidence type="ECO:0000313" key="11">
    <source>
        <dbReference type="EMBL" id="AUN29484.1"/>
    </source>
</evidence>
<dbReference type="InterPro" id="IPR006312">
    <property type="entry name" value="TatA/E"/>
</dbReference>
<dbReference type="InterPro" id="IPR003369">
    <property type="entry name" value="TatA/B/E"/>
</dbReference>
<dbReference type="PANTHER" id="PTHR42982">
    <property type="entry name" value="SEC-INDEPENDENT PROTEIN TRANSLOCASE PROTEIN TATA"/>
    <property type="match status" value="1"/>
</dbReference>
<sequence>MGGLGVWEILIILVIVMVIFGAGKLPKVMGDLGQGIRNFKSNLSDGAKAEDEVKTDPVPPAVPPAKPDETPKA</sequence>
<evidence type="ECO:0000256" key="3">
    <source>
        <dbReference type="ARBA" id="ARBA00022475"/>
    </source>
</evidence>
<name>A0A2K9N8S9_9PROT</name>
<protein>
    <recommendedName>
        <fullName evidence="9">Sec-independent protein translocase protein TatA</fullName>
    </recommendedName>
</protein>
<keyword evidence="3 9" id="KW-1003">Cell membrane</keyword>
<comment type="subunit">
    <text evidence="9">The Tat system comprises two distinct complexes: a TatABC complex, containing multiple copies of TatA, TatB and TatC subunits, and a separate TatA complex, containing only TatA subunits. Substrates initially bind to the TatABC complex, which probably triggers association of the separate TatA complex to form the active translocon.</text>
</comment>
<reference evidence="11 12" key="1">
    <citation type="submission" date="2017-12" db="EMBL/GenBank/DDBJ databases">
        <title>Genomes of bacteria within cyanobacterial aggregates.</title>
        <authorList>
            <person name="Cai H."/>
        </authorList>
    </citation>
    <scope>NUCLEOTIDE SEQUENCE [LARGE SCALE GENOMIC DNA]</scope>
    <source>
        <strain evidence="11 12">TH16</strain>
    </source>
</reference>
<evidence type="ECO:0000256" key="1">
    <source>
        <dbReference type="ARBA" id="ARBA00004162"/>
    </source>
</evidence>
<evidence type="ECO:0000256" key="5">
    <source>
        <dbReference type="ARBA" id="ARBA00022927"/>
    </source>
</evidence>
<evidence type="ECO:0000256" key="9">
    <source>
        <dbReference type="HAMAP-Rule" id="MF_00236"/>
    </source>
</evidence>
<keyword evidence="8 9" id="KW-0472">Membrane</keyword>
<dbReference type="EMBL" id="CP025611">
    <property type="protein sequence ID" value="AUN29484.1"/>
    <property type="molecule type" value="Genomic_DNA"/>
</dbReference>
<organism evidence="11 12">
    <name type="scientific">Niveispirillum cyanobacteriorum</name>
    <dbReference type="NCBI Taxonomy" id="1612173"/>
    <lineage>
        <taxon>Bacteria</taxon>
        <taxon>Pseudomonadati</taxon>
        <taxon>Pseudomonadota</taxon>
        <taxon>Alphaproteobacteria</taxon>
        <taxon>Rhodospirillales</taxon>
        <taxon>Azospirillaceae</taxon>
        <taxon>Niveispirillum</taxon>
    </lineage>
</organism>
<gene>
    <name evidence="9" type="primary">tatA</name>
    <name evidence="11" type="ORF">C0V82_03965</name>
</gene>
<dbReference type="KEGG" id="ncb:C0V82_03965"/>
<evidence type="ECO:0000256" key="4">
    <source>
        <dbReference type="ARBA" id="ARBA00022692"/>
    </source>
</evidence>
<keyword evidence="12" id="KW-1185">Reference proteome</keyword>
<keyword evidence="2 9" id="KW-0813">Transport</keyword>
<keyword evidence="4 9" id="KW-0812">Transmembrane</keyword>
<keyword evidence="5 9" id="KW-0653">Protein transport</keyword>
<comment type="similarity">
    <text evidence="9">Belongs to the TatA/E family.</text>
</comment>
<evidence type="ECO:0000256" key="10">
    <source>
        <dbReference type="SAM" id="MobiDB-lite"/>
    </source>
</evidence>
<dbReference type="RefSeq" id="WP_102111214.1">
    <property type="nucleotide sequence ID" value="NZ_BMGN01000016.1"/>
</dbReference>
<evidence type="ECO:0000313" key="12">
    <source>
        <dbReference type="Proteomes" id="UP000234752"/>
    </source>
</evidence>
<dbReference type="Gene3D" id="1.20.5.3310">
    <property type="match status" value="1"/>
</dbReference>
<evidence type="ECO:0000256" key="6">
    <source>
        <dbReference type="ARBA" id="ARBA00022989"/>
    </source>
</evidence>
<dbReference type="NCBIfam" id="TIGR01411">
    <property type="entry name" value="tatAE"/>
    <property type="match status" value="1"/>
</dbReference>
<keyword evidence="6 9" id="KW-1133">Transmembrane helix</keyword>
<keyword evidence="7 9" id="KW-0811">Translocation</keyword>